<reference evidence="3 4" key="1">
    <citation type="submission" date="2020-01" db="EMBL/GenBank/DDBJ databases">
        <authorList>
            <person name="Gupta K D."/>
        </authorList>
    </citation>
    <scope>NUCLEOTIDE SEQUENCE [LARGE SCALE GENOMIC DNA]</scope>
</reference>
<evidence type="ECO:0000256" key="2">
    <source>
        <dbReference type="SAM" id="SignalP"/>
    </source>
</evidence>
<proteinExistence type="predicted"/>
<evidence type="ECO:0000256" key="1">
    <source>
        <dbReference type="SAM" id="MobiDB-lite"/>
    </source>
</evidence>
<protein>
    <recommendedName>
        <fullName evidence="5">Secreted protein</fullName>
    </recommendedName>
</protein>
<name>A0A8S0W3I8_CYCAE</name>
<gene>
    <name evidence="3" type="ORF">AAE3_LOCUS3236</name>
</gene>
<dbReference type="AlphaFoldDB" id="A0A8S0W3I8"/>
<feature type="region of interest" description="Disordered" evidence="1">
    <location>
        <begin position="155"/>
        <end position="178"/>
    </location>
</feature>
<evidence type="ECO:0000313" key="3">
    <source>
        <dbReference type="EMBL" id="CAA7260984.1"/>
    </source>
</evidence>
<evidence type="ECO:0000313" key="4">
    <source>
        <dbReference type="Proteomes" id="UP000467700"/>
    </source>
</evidence>
<accession>A0A8S0W3I8</accession>
<dbReference type="Proteomes" id="UP000467700">
    <property type="component" value="Unassembled WGS sequence"/>
</dbReference>
<keyword evidence="4" id="KW-1185">Reference proteome</keyword>
<evidence type="ECO:0008006" key="5">
    <source>
        <dbReference type="Google" id="ProtNLM"/>
    </source>
</evidence>
<dbReference type="EMBL" id="CACVBS010000031">
    <property type="protein sequence ID" value="CAA7260984.1"/>
    <property type="molecule type" value="Genomic_DNA"/>
</dbReference>
<comment type="caution">
    <text evidence="3">The sequence shown here is derived from an EMBL/GenBank/DDBJ whole genome shotgun (WGS) entry which is preliminary data.</text>
</comment>
<feature type="signal peptide" evidence="2">
    <location>
        <begin position="1"/>
        <end position="22"/>
    </location>
</feature>
<dbReference type="CDD" id="cd21372">
    <property type="entry name" value="cwf21_CWC21-like"/>
    <property type="match status" value="1"/>
</dbReference>
<dbReference type="OrthoDB" id="5150177at2759"/>
<keyword evidence="2" id="KW-0732">Signal</keyword>
<organism evidence="3 4">
    <name type="scientific">Cyclocybe aegerita</name>
    <name type="common">Black poplar mushroom</name>
    <name type="synonym">Agrocybe aegerita</name>
    <dbReference type="NCBI Taxonomy" id="1973307"/>
    <lineage>
        <taxon>Eukaryota</taxon>
        <taxon>Fungi</taxon>
        <taxon>Dikarya</taxon>
        <taxon>Basidiomycota</taxon>
        <taxon>Agaricomycotina</taxon>
        <taxon>Agaricomycetes</taxon>
        <taxon>Agaricomycetidae</taxon>
        <taxon>Agaricales</taxon>
        <taxon>Agaricineae</taxon>
        <taxon>Bolbitiaceae</taxon>
        <taxon>Cyclocybe</taxon>
    </lineage>
</organism>
<sequence>MKLTSAFILAAVFALKATSSFAAPWEGHNDVGHVHPRDLEGDLPDMDARDFYDELEERDFDDAEIDARVDLDDFEEVAGRAIPPWARVDKSAIAKYGGKFVNPSAFEPPRGTGYGGRGGRTSKQQQLLESAVKYPGGRATGFRRPGPNYVKQIEKAPTPGSVPKVIPGKAKPALRKPTAARFASKTLSRTMLGAGRRGRRV</sequence>
<feature type="chain" id="PRO_5035785767" description="Secreted protein" evidence="2">
    <location>
        <begin position="23"/>
        <end position="201"/>
    </location>
</feature>